<evidence type="ECO:0000256" key="6">
    <source>
        <dbReference type="ARBA" id="ARBA00023458"/>
    </source>
</evidence>
<comment type="subcellular location">
    <subcellularLocation>
        <location evidence="1">Cytoplasm</location>
    </subcellularLocation>
</comment>
<dbReference type="PANTHER" id="PTHR42749">
    <property type="entry name" value="CELL SHAPE-DETERMINING PROTEIN MREB"/>
    <property type="match status" value="1"/>
</dbReference>
<reference evidence="7" key="1">
    <citation type="submission" date="2020-05" db="EMBL/GenBank/DDBJ databases">
        <authorList>
            <person name="Chiriac C."/>
            <person name="Salcher M."/>
            <person name="Ghai R."/>
            <person name="Kavagutti S V."/>
        </authorList>
    </citation>
    <scope>NUCLEOTIDE SEQUENCE</scope>
</reference>
<evidence type="ECO:0000256" key="4">
    <source>
        <dbReference type="ARBA" id="ARBA00022840"/>
    </source>
</evidence>
<keyword evidence="2" id="KW-0963">Cytoplasm</keyword>
<keyword evidence="5" id="KW-0133">Cell shape</keyword>
<keyword evidence="4" id="KW-0067">ATP-binding</keyword>
<dbReference type="GO" id="GO:0000902">
    <property type="term" value="P:cell morphogenesis"/>
    <property type="evidence" value="ECO:0007669"/>
    <property type="project" value="InterPro"/>
</dbReference>
<dbReference type="EMBL" id="CAEZZK010000223">
    <property type="protein sequence ID" value="CAB4766451.1"/>
    <property type="molecule type" value="Genomic_DNA"/>
</dbReference>
<dbReference type="GO" id="GO:0005524">
    <property type="term" value="F:ATP binding"/>
    <property type="evidence" value="ECO:0007669"/>
    <property type="project" value="UniProtKB-KW"/>
</dbReference>
<dbReference type="PRINTS" id="PR01652">
    <property type="entry name" value="SHAPEPROTEIN"/>
</dbReference>
<dbReference type="InterPro" id="IPR056546">
    <property type="entry name" value="MreB_MamK-like"/>
</dbReference>
<evidence type="ECO:0000256" key="3">
    <source>
        <dbReference type="ARBA" id="ARBA00022741"/>
    </source>
</evidence>
<dbReference type="Pfam" id="PF06723">
    <property type="entry name" value="MreB_Mbl"/>
    <property type="match status" value="1"/>
</dbReference>
<dbReference type="GO" id="GO:0008360">
    <property type="term" value="P:regulation of cell shape"/>
    <property type="evidence" value="ECO:0007669"/>
    <property type="project" value="UniProtKB-KW"/>
</dbReference>
<dbReference type="AlphaFoldDB" id="A0A6J6V2S3"/>
<evidence type="ECO:0000256" key="2">
    <source>
        <dbReference type="ARBA" id="ARBA00022490"/>
    </source>
</evidence>
<sequence length="338" mass="36031">MAKDLAIDLGTANTLVYRKGDGIIINEPTVIAVNRKTGEVLAHGEEAWEMIGRTPGNIVAVRPLRGGAITDFDVTEKMIRMLLQRAGVSRFSRPKVLICVPSAITEVERRAVTDATRRAGAADAQLLEQPIAAAIGADLPIDEPVGNMVIDIGGGTTETAVISLGGIVALEAVRVGSFDIDSEIQAYVRRSHGIAIGERTAEMIKKTIGSAIPMPTLTDAEVRGRDLVSGLPKTVVLTDAEIREAINPIVTQMVDSVIRCLGNAPPELAQDFLKRGMYLVGGGALLTGMGERIAMDTNVPVILSNDALEAVVLGAGHCIENFSELRSLFMDSRRDRSE</sequence>
<gene>
    <name evidence="7" type="ORF">UFOPK2855_01048</name>
</gene>
<dbReference type="CDD" id="cd10225">
    <property type="entry name" value="ASKHA_NBD_MreB-like"/>
    <property type="match status" value="1"/>
</dbReference>
<name>A0A6J6V2S3_9ZZZZ</name>
<dbReference type="InterPro" id="IPR004753">
    <property type="entry name" value="MreB"/>
</dbReference>
<dbReference type="InterPro" id="IPR043129">
    <property type="entry name" value="ATPase_NBD"/>
</dbReference>
<protein>
    <submittedName>
        <fullName evidence="7">Unannotated protein</fullName>
    </submittedName>
</protein>
<dbReference type="HAMAP" id="MF_02207">
    <property type="entry name" value="MreB"/>
    <property type="match status" value="1"/>
</dbReference>
<proteinExistence type="inferred from homology"/>
<evidence type="ECO:0000256" key="5">
    <source>
        <dbReference type="ARBA" id="ARBA00022960"/>
    </source>
</evidence>
<dbReference type="SUPFAM" id="SSF53067">
    <property type="entry name" value="Actin-like ATPase domain"/>
    <property type="match status" value="2"/>
</dbReference>
<dbReference type="NCBIfam" id="NF010539">
    <property type="entry name" value="PRK13927.1"/>
    <property type="match status" value="1"/>
</dbReference>
<accession>A0A6J6V2S3</accession>
<organism evidence="7">
    <name type="scientific">freshwater metagenome</name>
    <dbReference type="NCBI Taxonomy" id="449393"/>
    <lineage>
        <taxon>unclassified sequences</taxon>
        <taxon>metagenomes</taxon>
        <taxon>ecological metagenomes</taxon>
    </lineage>
</organism>
<dbReference type="Gene3D" id="3.30.420.40">
    <property type="match status" value="3"/>
</dbReference>
<evidence type="ECO:0000256" key="1">
    <source>
        <dbReference type="ARBA" id="ARBA00004496"/>
    </source>
</evidence>
<dbReference type="GO" id="GO:0005737">
    <property type="term" value="C:cytoplasm"/>
    <property type="evidence" value="ECO:0007669"/>
    <property type="project" value="UniProtKB-SubCell"/>
</dbReference>
<dbReference type="NCBIfam" id="TIGR00904">
    <property type="entry name" value="mreB"/>
    <property type="match status" value="1"/>
</dbReference>
<evidence type="ECO:0000313" key="7">
    <source>
        <dbReference type="EMBL" id="CAB4766451.1"/>
    </source>
</evidence>
<keyword evidence="3" id="KW-0547">Nucleotide-binding</keyword>
<comment type="similarity">
    <text evidence="6">Belongs to the FtsA/MreB family.</text>
</comment>
<dbReference type="PANTHER" id="PTHR42749:SF1">
    <property type="entry name" value="CELL SHAPE-DETERMINING PROTEIN MREB"/>
    <property type="match status" value="1"/>
</dbReference>